<name>A0A1D1W8H6_RAMVA</name>
<accession>A0A1D1W8H6</accession>
<protein>
    <submittedName>
        <fullName evidence="1">Uncharacterized protein</fullName>
    </submittedName>
</protein>
<dbReference type="Proteomes" id="UP000186922">
    <property type="component" value="Unassembled WGS sequence"/>
</dbReference>
<evidence type="ECO:0000313" key="2">
    <source>
        <dbReference type="Proteomes" id="UP000186922"/>
    </source>
</evidence>
<dbReference type="EMBL" id="BDGG01000025">
    <property type="protein sequence ID" value="GAV09665.1"/>
    <property type="molecule type" value="Genomic_DNA"/>
</dbReference>
<sequence length="243" mass="27077">MIGTTMWQTEKFYVNGERVTGVSQLANFDNRAKTLLGYGPNLKEQLELQGFFLDTPNSFDKPAPAAANNTAPNSGQQTRKLELKGEATWKICSRFPSELAKQPLLIPSRMDMKLVLHRAKAASCMTSDDEPTGIKLALVPAQLKIRKTKMDPEFLVAHEMLLAKRNALIFFEEKSVLELTPYQRGWDEFRTGVIPKKVILALVDSAAIAGHYKKNPLETESANLSQVGFIVSGENLPSRPLQF</sequence>
<dbReference type="OrthoDB" id="5975932at2759"/>
<evidence type="ECO:0000313" key="1">
    <source>
        <dbReference type="EMBL" id="GAV09665.1"/>
    </source>
</evidence>
<proteinExistence type="predicted"/>
<comment type="caution">
    <text evidence="1">The sequence shown here is derived from an EMBL/GenBank/DDBJ whole genome shotgun (WGS) entry which is preliminary data.</text>
</comment>
<keyword evidence="2" id="KW-1185">Reference proteome</keyword>
<gene>
    <name evidence="1" type="primary">RvY_19167-1</name>
    <name evidence="1" type="synonym">RvY_19167.1</name>
    <name evidence="1" type="ORF">RvY_19167</name>
</gene>
<dbReference type="AlphaFoldDB" id="A0A1D1W8H6"/>
<dbReference type="STRING" id="947166.A0A1D1W8H6"/>
<organism evidence="1 2">
    <name type="scientific">Ramazzottius varieornatus</name>
    <name type="common">Water bear</name>
    <name type="synonym">Tardigrade</name>
    <dbReference type="NCBI Taxonomy" id="947166"/>
    <lineage>
        <taxon>Eukaryota</taxon>
        <taxon>Metazoa</taxon>
        <taxon>Ecdysozoa</taxon>
        <taxon>Tardigrada</taxon>
        <taxon>Eutardigrada</taxon>
        <taxon>Parachela</taxon>
        <taxon>Hypsibioidea</taxon>
        <taxon>Ramazzottiidae</taxon>
        <taxon>Ramazzottius</taxon>
    </lineage>
</organism>
<reference evidence="1 2" key="1">
    <citation type="journal article" date="2016" name="Nat. Commun.">
        <title>Extremotolerant tardigrade genome and improved radiotolerance of human cultured cells by tardigrade-unique protein.</title>
        <authorList>
            <person name="Hashimoto T."/>
            <person name="Horikawa D.D."/>
            <person name="Saito Y."/>
            <person name="Kuwahara H."/>
            <person name="Kozuka-Hata H."/>
            <person name="Shin-I T."/>
            <person name="Minakuchi Y."/>
            <person name="Ohishi K."/>
            <person name="Motoyama A."/>
            <person name="Aizu T."/>
            <person name="Enomoto A."/>
            <person name="Kondo K."/>
            <person name="Tanaka S."/>
            <person name="Hara Y."/>
            <person name="Koshikawa S."/>
            <person name="Sagara H."/>
            <person name="Miura T."/>
            <person name="Yokobori S."/>
            <person name="Miyagawa K."/>
            <person name="Suzuki Y."/>
            <person name="Kubo T."/>
            <person name="Oyama M."/>
            <person name="Kohara Y."/>
            <person name="Fujiyama A."/>
            <person name="Arakawa K."/>
            <person name="Katayama T."/>
            <person name="Toyoda A."/>
            <person name="Kunieda T."/>
        </authorList>
    </citation>
    <scope>NUCLEOTIDE SEQUENCE [LARGE SCALE GENOMIC DNA]</scope>
    <source>
        <strain evidence="1 2">YOKOZUNA-1</strain>
    </source>
</reference>